<protein>
    <submittedName>
        <fullName evidence="2">Uncharacterized protein</fullName>
    </submittedName>
</protein>
<accession>A0ABS9L0P9</accession>
<dbReference type="Proteomes" id="UP001165367">
    <property type="component" value="Unassembled WGS sequence"/>
</dbReference>
<organism evidence="2 3">
    <name type="scientific">Terrimonas ginsenosidimutans</name>
    <dbReference type="NCBI Taxonomy" id="2908004"/>
    <lineage>
        <taxon>Bacteria</taxon>
        <taxon>Pseudomonadati</taxon>
        <taxon>Bacteroidota</taxon>
        <taxon>Chitinophagia</taxon>
        <taxon>Chitinophagales</taxon>
        <taxon>Chitinophagaceae</taxon>
        <taxon>Terrimonas</taxon>
    </lineage>
</organism>
<sequence>MIRLLVAVSLVFSLASCMKGSVGNGDGQSYRAIETDTIRTGQFWGINVGDPAQEVYTKVQTLRTEKQIAYLGIAANTYNDLSAIQTRIPFYNSIFLDEATATSTGIQIGFKAEKVDAIFLNNGAPLTKWPGINDFQHSISIGDSVSTIYEKLVAIKGVSVYGQKLQRLSLFDKNISKDFEPSMSTVAKWQILTTVTSNKRWQLVELNFSAGTLASVYYTLFENY</sequence>
<proteinExistence type="predicted"/>
<dbReference type="PROSITE" id="PS51257">
    <property type="entry name" value="PROKAR_LIPOPROTEIN"/>
    <property type="match status" value="1"/>
</dbReference>
<keyword evidence="1" id="KW-0732">Signal</keyword>
<evidence type="ECO:0000256" key="1">
    <source>
        <dbReference type="SAM" id="SignalP"/>
    </source>
</evidence>
<gene>
    <name evidence="2" type="ORF">LZZ85_28050</name>
</gene>
<comment type="caution">
    <text evidence="2">The sequence shown here is derived from an EMBL/GenBank/DDBJ whole genome shotgun (WGS) entry which is preliminary data.</text>
</comment>
<feature type="chain" id="PRO_5046780225" evidence="1">
    <location>
        <begin position="19"/>
        <end position="224"/>
    </location>
</feature>
<dbReference type="EMBL" id="JAKLTR010000040">
    <property type="protein sequence ID" value="MCG2618186.1"/>
    <property type="molecule type" value="Genomic_DNA"/>
</dbReference>
<evidence type="ECO:0000313" key="2">
    <source>
        <dbReference type="EMBL" id="MCG2618186.1"/>
    </source>
</evidence>
<evidence type="ECO:0000313" key="3">
    <source>
        <dbReference type="Proteomes" id="UP001165367"/>
    </source>
</evidence>
<dbReference type="RefSeq" id="WP_237877434.1">
    <property type="nucleotide sequence ID" value="NZ_JAKLTR010000040.1"/>
</dbReference>
<feature type="signal peptide" evidence="1">
    <location>
        <begin position="1"/>
        <end position="18"/>
    </location>
</feature>
<name>A0ABS9L0P9_9BACT</name>
<keyword evidence="3" id="KW-1185">Reference proteome</keyword>
<reference evidence="2" key="1">
    <citation type="submission" date="2022-01" db="EMBL/GenBank/DDBJ databases">
        <authorList>
            <person name="Jo J.-H."/>
            <person name="Im W.-T."/>
        </authorList>
    </citation>
    <scope>NUCLEOTIDE SEQUENCE</scope>
    <source>
        <strain evidence="2">NA20</strain>
    </source>
</reference>